<keyword evidence="2 7" id="KW-0732">Signal</keyword>
<dbReference type="InterPro" id="IPR001881">
    <property type="entry name" value="EGF-like_Ca-bd_dom"/>
</dbReference>
<dbReference type="FunFam" id="2.10.25.10:FF:000173">
    <property type="entry name" value="Neurogenic locus notch protein 2"/>
    <property type="match status" value="1"/>
</dbReference>
<proteinExistence type="predicted"/>
<dbReference type="SUPFAM" id="SSF56436">
    <property type="entry name" value="C-type lectin-like"/>
    <property type="match status" value="1"/>
</dbReference>
<dbReference type="InterPro" id="IPR000742">
    <property type="entry name" value="EGF"/>
</dbReference>
<feature type="signal peptide" evidence="7">
    <location>
        <begin position="1"/>
        <end position="19"/>
    </location>
</feature>
<name>A0A8J9VXC2_BRALA</name>
<dbReference type="PROSITE" id="PS01186">
    <property type="entry name" value="EGF_2"/>
    <property type="match status" value="3"/>
</dbReference>
<dbReference type="GO" id="GO:0005509">
    <property type="term" value="F:calcium ion binding"/>
    <property type="evidence" value="ECO:0007669"/>
    <property type="project" value="InterPro"/>
</dbReference>
<keyword evidence="1 6" id="KW-0245">EGF-like domain</keyword>
<evidence type="ECO:0000256" key="3">
    <source>
        <dbReference type="ARBA" id="ARBA00022737"/>
    </source>
</evidence>
<dbReference type="OrthoDB" id="4405280at2759"/>
<evidence type="ECO:0000256" key="2">
    <source>
        <dbReference type="ARBA" id="ARBA00022729"/>
    </source>
</evidence>
<accession>A0A8J9VXC2</accession>
<evidence type="ECO:0000313" key="11">
    <source>
        <dbReference type="Proteomes" id="UP000838412"/>
    </source>
</evidence>
<feature type="domain" description="C-type lectin" evidence="9">
    <location>
        <begin position="370"/>
        <end position="515"/>
    </location>
</feature>
<feature type="domain" description="EGF-like" evidence="8">
    <location>
        <begin position="193"/>
        <end position="232"/>
    </location>
</feature>
<evidence type="ECO:0000256" key="4">
    <source>
        <dbReference type="ARBA" id="ARBA00023157"/>
    </source>
</evidence>
<dbReference type="InterPro" id="IPR016187">
    <property type="entry name" value="CTDL_fold"/>
</dbReference>
<evidence type="ECO:0000259" key="8">
    <source>
        <dbReference type="PROSITE" id="PS50026"/>
    </source>
</evidence>
<feature type="domain" description="EGF-like" evidence="8">
    <location>
        <begin position="150"/>
        <end position="186"/>
    </location>
</feature>
<evidence type="ECO:0000256" key="7">
    <source>
        <dbReference type="SAM" id="SignalP"/>
    </source>
</evidence>
<dbReference type="EMBL" id="OV696686">
    <property type="protein sequence ID" value="CAH1225641.1"/>
    <property type="molecule type" value="Genomic_DNA"/>
</dbReference>
<dbReference type="AlphaFoldDB" id="A0A8J9VXC2"/>
<keyword evidence="4" id="KW-1015">Disulfide bond</keyword>
<dbReference type="InterPro" id="IPR024731">
    <property type="entry name" value="NELL2-like_EGF"/>
</dbReference>
<dbReference type="InterPro" id="IPR057774">
    <property type="entry name" value="D8C_UMOD/GP2/OIT3-like"/>
</dbReference>
<feature type="domain" description="EGF-like" evidence="8">
    <location>
        <begin position="317"/>
        <end position="356"/>
    </location>
</feature>
<evidence type="ECO:0000256" key="6">
    <source>
        <dbReference type="PROSITE-ProRule" id="PRU00076"/>
    </source>
</evidence>
<evidence type="ECO:0000313" key="10">
    <source>
        <dbReference type="EMBL" id="CAH1225641.1"/>
    </source>
</evidence>
<dbReference type="SMART" id="SM00034">
    <property type="entry name" value="CLECT"/>
    <property type="match status" value="1"/>
</dbReference>
<dbReference type="Gene3D" id="2.10.25.10">
    <property type="entry name" value="Laminin"/>
    <property type="match status" value="5"/>
</dbReference>
<organism evidence="10 11">
    <name type="scientific">Branchiostoma lanceolatum</name>
    <name type="common">Common lancelet</name>
    <name type="synonym">Amphioxus lanceolatum</name>
    <dbReference type="NCBI Taxonomy" id="7740"/>
    <lineage>
        <taxon>Eukaryota</taxon>
        <taxon>Metazoa</taxon>
        <taxon>Chordata</taxon>
        <taxon>Cephalochordata</taxon>
        <taxon>Leptocardii</taxon>
        <taxon>Amphioxiformes</taxon>
        <taxon>Branchiostomatidae</taxon>
        <taxon>Branchiostoma</taxon>
    </lineage>
</organism>
<dbReference type="InterPro" id="IPR001304">
    <property type="entry name" value="C-type_lectin-like"/>
</dbReference>
<dbReference type="CDD" id="cd00037">
    <property type="entry name" value="CLECT"/>
    <property type="match status" value="1"/>
</dbReference>
<dbReference type="PROSITE" id="PS50041">
    <property type="entry name" value="C_TYPE_LECTIN_2"/>
    <property type="match status" value="1"/>
</dbReference>
<dbReference type="PANTHER" id="PTHR12916">
    <property type="entry name" value="CYTOCHROME C OXIDASE POLYPEPTIDE VIC-2"/>
    <property type="match status" value="1"/>
</dbReference>
<evidence type="ECO:0000259" key="9">
    <source>
        <dbReference type="PROSITE" id="PS50041"/>
    </source>
</evidence>
<dbReference type="PROSITE" id="PS50026">
    <property type="entry name" value="EGF_3"/>
    <property type="match status" value="5"/>
</dbReference>
<protein>
    <submittedName>
        <fullName evidence="10">OIT3 protein</fullName>
    </submittedName>
</protein>
<gene>
    <name evidence="10" type="primary">OIT3</name>
    <name evidence="10" type="ORF">BLAG_LOCUS170</name>
</gene>
<dbReference type="Proteomes" id="UP000838412">
    <property type="component" value="Chromosome 1"/>
</dbReference>
<dbReference type="Pfam" id="PF12661">
    <property type="entry name" value="hEGF"/>
    <property type="match status" value="2"/>
</dbReference>
<keyword evidence="5" id="KW-0325">Glycoprotein</keyword>
<dbReference type="PANTHER" id="PTHR12916:SF4">
    <property type="entry name" value="UNINFLATABLE, ISOFORM C"/>
    <property type="match status" value="1"/>
</dbReference>
<dbReference type="CDD" id="cd00054">
    <property type="entry name" value="EGF_CA"/>
    <property type="match status" value="2"/>
</dbReference>
<feature type="domain" description="EGF-like" evidence="8">
    <location>
        <begin position="233"/>
        <end position="275"/>
    </location>
</feature>
<dbReference type="InterPro" id="IPR009030">
    <property type="entry name" value="Growth_fac_rcpt_cys_sf"/>
</dbReference>
<dbReference type="SUPFAM" id="SSF57196">
    <property type="entry name" value="EGF/Laminin"/>
    <property type="match status" value="1"/>
</dbReference>
<dbReference type="Pfam" id="PF00008">
    <property type="entry name" value="EGF"/>
    <property type="match status" value="2"/>
</dbReference>
<dbReference type="Pfam" id="PF00059">
    <property type="entry name" value="Lectin_C"/>
    <property type="match status" value="1"/>
</dbReference>
<comment type="caution">
    <text evidence="6">Lacks conserved residue(s) required for the propagation of feature annotation.</text>
</comment>
<keyword evidence="11" id="KW-1185">Reference proteome</keyword>
<dbReference type="SUPFAM" id="SSF57184">
    <property type="entry name" value="Growth factor receptor domain"/>
    <property type="match status" value="1"/>
</dbReference>
<evidence type="ECO:0000256" key="1">
    <source>
        <dbReference type="ARBA" id="ARBA00022536"/>
    </source>
</evidence>
<reference evidence="10" key="1">
    <citation type="submission" date="2022-01" db="EMBL/GenBank/DDBJ databases">
        <authorList>
            <person name="Braso-Vives M."/>
        </authorList>
    </citation>
    <scope>NUCLEOTIDE SEQUENCE</scope>
</reference>
<dbReference type="Gene3D" id="3.10.100.10">
    <property type="entry name" value="Mannose-Binding Protein A, subunit A"/>
    <property type="match status" value="1"/>
</dbReference>
<dbReference type="SMART" id="SM00179">
    <property type="entry name" value="EGF_CA"/>
    <property type="match status" value="5"/>
</dbReference>
<keyword evidence="3" id="KW-0677">Repeat</keyword>
<sequence length="517" mass="54861">MQLSKILLIIVFLIHGTTARDPGANKDPCHNYLVLNASWRSTQYVNDGALNHKHCDRGFNGEWYRFENPAGTSMPTQTPPSMNRCGTEAPMWMRGDHPNAADGEVTRQACALFGTHPCRWSTSIQVKSCGSFYVYKLPAAPACNLAYCAEPTGCSPGLCHPVATCEESKTGPTCTCPAGYEGDGESAGTGCTDIGGCSLGLCGQGATCRDVDERVICTCPPGTTGNPFVRCTDIDGCSPSPCGQDATCQDVAAPGTGAICSCPPGYTGDPFVRCTGIDACSPSPCGQDATCRDDAGRAICTCPRGYTGNPLDSCIPGIDACSPSPCGQGATCRDDAGRAICTCPRGYTGNPLVSCTAIETCPEGYEETQIPGKCLRFYLDRPQSYSLAKRACEGEDGHIFLLKNEEDVKQVKNLLADRRSQLPRRLVSRLRNRGVWIGLTESGGGGSGWMWEDGRPLALTTESFTDWADGQPTGGRRAGRAGRGGRGGRCVLMSAKHGFKWAVSSCVYRSAFICEAN</sequence>
<dbReference type="InterPro" id="IPR016186">
    <property type="entry name" value="C-type_lectin-like/link_sf"/>
</dbReference>
<dbReference type="Pfam" id="PF12947">
    <property type="entry name" value="EGF_3"/>
    <property type="match status" value="1"/>
</dbReference>
<feature type="domain" description="EGF-like" evidence="8">
    <location>
        <begin position="276"/>
        <end position="315"/>
    </location>
</feature>
<dbReference type="Pfam" id="PF23283">
    <property type="entry name" value="D8C_UMOD"/>
    <property type="match status" value="1"/>
</dbReference>
<evidence type="ECO:0000256" key="5">
    <source>
        <dbReference type="ARBA" id="ARBA00023180"/>
    </source>
</evidence>
<dbReference type="InterPro" id="IPR013032">
    <property type="entry name" value="EGF-like_CS"/>
</dbReference>
<feature type="chain" id="PRO_5035424527" evidence="7">
    <location>
        <begin position="20"/>
        <end position="517"/>
    </location>
</feature>
<dbReference type="SMART" id="SM00181">
    <property type="entry name" value="EGF"/>
    <property type="match status" value="5"/>
</dbReference>